<dbReference type="RefSeq" id="WP_058470499.1">
    <property type="nucleotide sequence ID" value="NZ_CAAAIC010000002.1"/>
</dbReference>
<feature type="binding site" evidence="11">
    <location>
        <position position="262"/>
    </location>
    <ligand>
        <name>FMN</name>
        <dbReference type="ChEBI" id="CHEBI:58210"/>
    </ligand>
</feature>
<feature type="binding site" evidence="11">
    <location>
        <position position="171"/>
    </location>
    <ligand>
        <name>substrate</name>
    </ligand>
</feature>
<keyword evidence="11" id="KW-1003">Cell membrane</keyword>
<dbReference type="OrthoDB" id="9802377at2"/>
<evidence type="ECO:0000256" key="7">
    <source>
        <dbReference type="ARBA" id="ARBA00022975"/>
    </source>
</evidence>
<dbReference type="SUPFAM" id="SSF51395">
    <property type="entry name" value="FMN-linked oxidoreductases"/>
    <property type="match status" value="1"/>
</dbReference>
<reference evidence="13 14" key="1">
    <citation type="submission" date="2015-11" db="EMBL/GenBank/DDBJ databases">
        <title>Genomic analysis of 38 Legionella species identifies large and diverse effector repertoires.</title>
        <authorList>
            <person name="Burstein D."/>
            <person name="Amaro F."/>
            <person name="Zusman T."/>
            <person name="Lifshitz Z."/>
            <person name="Cohen O."/>
            <person name="Gilbert J.A."/>
            <person name="Pupko T."/>
            <person name="Shuman H.A."/>
            <person name="Segal G."/>
        </authorList>
    </citation>
    <scope>NUCLEOTIDE SEQUENCE [LARGE SCALE GENOMIC DNA]</scope>
    <source>
        <strain evidence="13 14">BL-540</strain>
    </source>
</reference>
<dbReference type="AlphaFoldDB" id="A0A0W0V946"/>
<keyword evidence="8 11" id="KW-0560">Oxidoreductase</keyword>
<dbReference type="InterPro" id="IPR050074">
    <property type="entry name" value="DHO_dehydrogenase"/>
</dbReference>
<dbReference type="GO" id="GO:0044205">
    <property type="term" value="P:'de novo' UMP biosynthetic process"/>
    <property type="evidence" value="ECO:0007669"/>
    <property type="project" value="UniProtKB-UniRule"/>
</dbReference>
<dbReference type="GO" id="GO:0005886">
    <property type="term" value="C:plasma membrane"/>
    <property type="evidence" value="ECO:0007669"/>
    <property type="project" value="UniProtKB-SubCell"/>
</dbReference>
<accession>A0A0W0V946</accession>
<dbReference type="EMBL" id="LNYJ01000011">
    <property type="protein sequence ID" value="KTD16663.1"/>
    <property type="molecule type" value="Genomic_DNA"/>
</dbReference>
<feature type="binding site" evidence="11">
    <location>
        <begin position="105"/>
        <end position="109"/>
    </location>
    <ligand>
        <name>substrate</name>
    </ligand>
</feature>
<sequence>MYSLVRPILFQMDAEKAHELSLKALKWIPKICFKHSLAQPVSAMGLDFPHPVGLAAGLDKNGEYLDALSKIGFSFIEIGTVTPRAQQGNPKPRLFRLPKARAIINRMGFNNQGVDALIANVKKAKYQGILGINIGKNKETSLTRAAEDYLYCLKKVYAFASYITINVSSPNTPDLRLLQQDKFFADLLGQLCDEQQRLSQEFKRWVPLVVKISPDESDETLKQIADIVVQKKLSGIIATNTTCSREAVSQFPYGTEQGGLSGKPLRSRSTECLRLLKERVGNEVSLIGVGGIDDYASAQEKLKAGASLLQVYTGLIYEGPRLIHSLLSP</sequence>
<comment type="function">
    <text evidence="1 11">Catalyzes the conversion of dihydroorotate to orotate with quinone as electron acceptor.</text>
</comment>
<comment type="catalytic activity">
    <reaction evidence="10 11">
        <text>(S)-dihydroorotate + a quinone = orotate + a quinol</text>
        <dbReference type="Rhea" id="RHEA:30187"/>
        <dbReference type="ChEBI" id="CHEBI:24646"/>
        <dbReference type="ChEBI" id="CHEBI:30839"/>
        <dbReference type="ChEBI" id="CHEBI:30864"/>
        <dbReference type="ChEBI" id="CHEBI:132124"/>
        <dbReference type="EC" id="1.3.5.2"/>
    </reaction>
</comment>
<dbReference type="HAMAP" id="MF_00225">
    <property type="entry name" value="DHO_dh_type2"/>
    <property type="match status" value="1"/>
</dbReference>
<dbReference type="NCBIfam" id="NF003644">
    <property type="entry name" value="PRK05286.1-1"/>
    <property type="match status" value="1"/>
</dbReference>
<dbReference type="NCBIfam" id="NF003645">
    <property type="entry name" value="PRK05286.1-2"/>
    <property type="match status" value="1"/>
</dbReference>
<dbReference type="PATRIC" id="fig|456.5.peg.1028"/>
<dbReference type="GO" id="GO:0106430">
    <property type="term" value="F:dihydroorotate dehydrogenase (quinone) activity"/>
    <property type="evidence" value="ECO:0007669"/>
    <property type="project" value="UniProtKB-EC"/>
</dbReference>
<feature type="binding site" evidence="11">
    <location>
        <position position="291"/>
    </location>
    <ligand>
        <name>FMN</name>
        <dbReference type="ChEBI" id="CHEBI:58210"/>
    </ligand>
</feature>
<keyword evidence="5 11" id="KW-0285">Flavoprotein</keyword>
<feature type="binding site" evidence="11">
    <location>
        <position position="211"/>
    </location>
    <ligand>
        <name>FMN</name>
        <dbReference type="ChEBI" id="CHEBI:58210"/>
    </ligand>
</feature>
<dbReference type="STRING" id="456.Ljor_0969"/>
<evidence type="ECO:0000256" key="6">
    <source>
        <dbReference type="ARBA" id="ARBA00022643"/>
    </source>
</evidence>
<dbReference type="Gene3D" id="3.20.20.70">
    <property type="entry name" value="Aldolase class I"/>
    <property type="match status" value="1"/>
</dbReference>
<keyword evidence="14" id="KW-1185">Reference proteome</keyword>
<comment type="cofactor">
    <cofactor evidence="11">
        <name>FMN</name>
        <dbReference type="ChEBI" id="CHEBI:58210"/>
    </cofactor>
    <text evidence="11">Binds 1 FMN per subunit.</text>
</comment>
<feature type="binding site" evidence="11">
    <location>
        <begin position="312"/>
        <end position="313"/>
    </location>
    <ligand>
        <name>FMN</name>
        <dbReference type="ChEBI" id="CHEBI:58210"/>
    </ligand>
</feature>
<dbReference type="InterPro" id="IPR005719">
    <property type="entry name" value="Dihydroorotate_DH_2"/>
</dbReference>
<dbReference type="PROSITE" id="PS00912">
    <property type="entry name" value="DHODEHASE_2"/>
    <property type="match status" value="1"/>
</dbReference>
<dbReference type="GO" id="GO:0005737">
    <property type="term" value="C:cytoplasm"/>
    <property type="evidence" value="ECO:0007669"/>
    <property type="project" value="InterPro"/>
</dbReference>
<dbReference type="PANTHER" id="PTHR48109">
    <property type="entry name" value="DIHYDROOROTATE DEHYDROGENASE (QUINONE), MITOCHONDRIAL-RELATED"/>
    <property type="match status" value="1"/>
</dbReference>
<evidence type="ECO:0000256" key="11">
    <source>
        <dbReference type="HAMAP-Rule" id="MF_00225"/>
    </source>
</evidence>
<dbReference type="PROSITE" id="PS00911">
    <property type="entry name" value="DHODEHASE_1"/>
    <property type="match status" value="1"/>
</dbReference>
<feature type="binding site" evidence="11">
    <location>
        <begin position="240"/>
        <end position="241"/>
    </location>
    <ligand>
        <name>substrate</name>
    </ligand>
</feature>
<dbReference type="PANTHER" id="PTHR48109:SF4">
    <property type="entry name" value="DIHYDROOROTATE DEHYDROGENASE (QUINONE), MITOCHONDRIAL"/>
    <property type="match status" value="1"/>
</dbReference>
<evidence type="ECO:0000259" key="12">
    <source>
        <dbReference type="Pfam" id="PF01180"/>
    </source>
</evidence>
<evidence type="ECO:0000256" key="9">
    <source>
        <dbReference type="ARBA" id="ARBA00023136"/>
    </source>
</evidence>
<gene>
    <name evidence="11" type="primary">pyrD</name>
    <name evidence="13" type="ORF">Ljor_0969</name>
</gene>
<comment type="caution">
    <text evidence="13">The sequence shown here is derived from an EMBL/GenBank/DDBJ whole genome shotgun (WGS) entry which is preliminary data.</text>
</comment>
<dbReference type="InterPro" id="IPR005720">
    <property type="entry name" value="Dihydroorotate_DH_cat"/>
</dbReference>
<feature type="binding site" evidence="11">
    <location>
        <position position="60"/>
    </location>
    <ligand>
        <name>substrate</name>
    </ligand>
</feature>
<evidence type="ECO:0000256" key="5">
    <source>
        <dbReference type="ARBA" id="ARBA00022630"/>
    </source>
</evidence>
<dbReference type="PIRSF" id="PIRSF000164">
    <property type="entry name" value="DHO_oxidase"/>
    <property type="match status" value="1"/>
</dbReference>
<comment type="subunit">
    <text evidence="11">Monomer.</text>
</comment>
<dbReference type="CDD" id="cd04738">
    <property type="entry name" value="DHOD_2_like"/>
    <property type="match status" value="1"/>
</dbReference>
<protein>
    <recommendedName>
        <fullName evidence="11">Dihydroorotate dehydrogenase (quinone)</fullName>
        <ecNumber evidence="11">1.3.5.2</ecNumber>
    </recommendedName>
    <alternativeName>
        <fullName evidence="11">DHOdehase</fullName>
        <shortName evidence="11">DHOD</shortName>
        <shortName evidence="11">DHODase</shortName>
    </alternativeName>
    <alternativeName>
        <fullName evidence="11">Dihydroorotate oxidase</fullName>
    </alternativeName>
</protein>
<dbReference type="InterPro" id="IPR013785">
    <property type="entry name" value="Aldolase_TIM"/>
</dbReference>
<dbReference type="Proteomes" id="UP000055035">
    <property type="component" value="Unassembled WGS sequence"/>
</dbReference>
<comment type="subcellular location">
    <subcellularLocation>
        <location evidence="11">Cell membrane</location>
        <topology evidence="11">Peripheral membrane protein</topology>
    </subcellularLocation>
    <subcellularLocation>
        <location evidence="2">Membrane</location>
    </subcellularLocation>
</comment>
<dbReference type="NCBIfam" id="NF003646">
    <property type="entry name" value="PRK05286.1-4"/>
    <property type="match status" value="1"/>
</dbReference>
<dbReference type="NCBIfam" id="NF003652">
    <property type="entry name" value="PRK05286.2-5"/>
    <property type="match status" value="1"/>
</dbReference>
<feature type="domain" description="Dihydroorotate dehydrogenase catalytic" evidence="12">
    <location>
        <begin position="42"/>
        <end position="325"/>
    </location>
</feature>
<organism evidence="13 14">
    <name type="scientific">Legionella jordanis</name>
    <dbReference type="NCBI Taxonomy" id="456"/>
    <lineage>
        <taxon>Bacteria</taxon>
        <taxon>Pseudomonadati</taxon>
        <taxon>Pseudomonadota</taxon>
        <taxon>Gammaproteobacteria</taxon>
        <taxon>Legionellales</taxon>
        <taxon>Legionellaceae</taxon>
        <taxon>Legionella</taxon>
    </lineage>
</organism>
<evidence type="ECO:0000256" key="2">
    <source>
        <dbReference type="ARBA" id="ARBA00004370"/>
    </source>
</evidence>
<evidence type="ECO:0000313" key="14">
    <source>
        <dbReference type="Proteomes" id="UP000055035"/>
    </source>
</evidence>
<dbReference type="InterPro" id="IPR001295">
    <property type="entry name" value="Dihydroorotate_DH_CS"/>
</dbReference>
<feature type="binding site" evidence="11">
    <location>
        <position position="133"/>
    </location>
    <ligand>
        <name>FMN</name>
        <dbReference type="ChEBI" id="CHEBI:58210"/>
    </ligand>
</feature>
<feature type="binding site" evidence="11">
    <location>
        <position position="80"/>
    </location>
    <ligand>
        <name>FMN</name>
        <dbReference type="ChEBI" id="CHEBI:58210"/>
    </ligand>
</feature>
<comment type="similarity">
    <text evidence="4 11">Belongs to the dihydroorotate dehydrogenase family. Type 2 subfamily.</text>
</comment>
<dbReference type="Pfam" id="PF01180">
    <property type="entry name" value="DHO_dh"/>
    <property type="match status" value="1"/>
</dbReference>
<evidence type="ECO:0000256" key="10">
    <source>
        <dbReference type="ARBA" id="ARBA00048639"/>
    </source>
</evidence>
<evidence type="ECO:0000313" key="13">
    <source>
        <dbReference type="EMBL" id="KTD16663.1"/>
    </source>
</evidence>
<name>A0A0W0V946_9GAMM</name>
<feature type="binding site" evidence="11">
    <location>
        <position position="239"/>
    </location>
    <ligand>
        <name>FMN</name>
        <dbReference type="ChEBI" id="CHEBI:58210"/>
    </ligand>
</feature>
<dbReference type="EC" id="1.3.5.2" evidence="11"/>
<keyword evidence="9 11" id="KW-0472">Membrane</keyword>
<comment type="pathway">
    <text evidence="3 11">Pyrimidine metabolism; UMP biosynthesis via de novo pathway; orotate from (S)-dihydroorotate (quinone route): step 1/1.</text>
</comment>
<dbReference type="GO" id="GO:0006207">
    <property type="term" value="P:'de novo' pyrimidine nucleobase biosynthetic process"/>
    <property type="evidence" value="ECO:0007669"/>
    <property type="project" value="UniProtKB-UniRule"/>
</dbReference>
<feature type="binding site" evidence="11">
    <location>
        <position position="166"/>
    </location>
    <ligand>
        <name>substrate</name>
    </ligand>
</feature>
<evidence type="ECO:0000256" key="1">
    <source>
        <dbReference type="ARBA" id="ARBA00003125"/>
    </source>
</evidence>
<evidence type="ECO:0000256" key="4">
    <source>
        <dbReference type="ARBA" id="ARBA00005359"/>
    </source>
</evidence>
<evidence type="ECO:0000256" key="8">
    <source>
        <dbReference type="ARBA" id="ARBA00023002"/>
    </source>
</evidence>
<dbReference type="UniPathway" id="UPA00070">
    <property type="reaction ID" value="UER00946"/>
</dbReference>
<keyword evidence="7 11" id="KW-0665">Pyrimidine biosynthesis</keyword>
<proteinExistence type="inferred from homology"/>
<dbReference type="NCBIfam" id="TIGR01036">
    <property type="entry name" value="pyrD_sub2"/>
    <property type="match status" value="1"/>
</dbReference>
<feature type="active site" description="Nucleophile" evidence="11">
    <location>
        <position position="169"/>
    </location>
</feature>
<feature type="binding site" evidence="11">
    <location>
        <begin position="56"/>
        <end position="60"/>
    </location>
    <ligand>
        <name>FMN</name>
        <dbReference type="ChEBI" id="CHEBI:58210"/>
    </ligand>
</feature>
<evidence type="ECO:0000256" key="3">
    <source>
        <dbReference type="ARBA" id="ARBA00005161"/>
    </source>
</evidence>
<dbReference type="InterPro" id="IPR012135">
    <property type="entry name" value="Dihydroorotate_DH_1_2"/>
</dbReference>
<feature type="binding site" evidence="11">
    <location>
        <position position="166"/>
    </location>
    <ligand>
        <name>FMN</name>
        <dbReference type="ChEBI" id="CHEBI:58210"/>
    </ligand>
</feature>
<keyword evidence="6 11" id="KW-0288">FMN</keyword>